<comment type="caution">
    <text evidence="1">The sequence shown here is derived from an EMBL/GenBank/DDBJ whole genome shotgun (WGS) entry which is preliminary data.</text>
</comment>
<protein>
    <submittedName>
        <fullName evidence="1">Uncharacterized protein</fullName>
    </submittedName>
</protein>
<gene>
    <name evidence="1" type="ORF">Pla123a_25680</name>
</gene>
<organism evidence="1 2">
    <name type="scientific">Posidoniimonas polymericola</name>
    <dbReference type="NCBI Taxonomy" id="2528002"/>
    <lineage>
        <taxon>Bacteria</taxon>
        <taxon>Pseudomonadati</taxon>
        <taxon>Planctomycetota</taxon>
        <taxon>Planctomycetia</taxon>
        <taxon>Pirellulales</taxon>
        <taxon>Lacipirellulaceae</taxon>
        <taxon>Posidoniimonas</taxon>
    </lineage>
</organism>
<proteinExistence type="predicted"/>
<name>A0A5C5YQW7_9BACT</name>
<reference evidence="1 2" key="1">
    <citation type="submission" date="2019-02" db="EMBL/GenBank/DDBJ databases">
        <title>Deep-cultivation of Planctomycetes and their phenomic and genomic characterization uncovers novel biology.</title>
        <authorList>
            <person name="Wiegand S."/>
            <person name="Jogler M."/>
            <person name="Boedeker C."/>
            <person name="Pinto D."/>
            <person name="Vollmers J."/>
            <person name="Rivas-Marin E."/>
            <person name="Kohn T."/>
            <person name="Peeters S.H."/>
            <person name="Heuer A."/>
            <person name="Rast P."/>
            <person name="Oberbeckmann S."/>
            <person name="Bunk B."/>
            <person name="Jeske O."/>
            <person name="Meyerdierks A."/>
            <person name="Storesund J.E."/>
            <person name="Kallscheuer N."/>
            <person name="Luecker S."/>
            <person name="Lage O.M."/>
            <person name="Pohl T."/>
            <person name="Merkel B.J."/>
            <person name="Hornburger P."/>
            <person name="Mueller R.-W."/>
            <person name="Bruemmer F."/>
            <person name="Labrenz M."/>
            <person name="Spormann A.M."/>
            <person name="Op Den Camp H."/>
            <person name="Overmann J."/>
            <person name="Amann R."/>
            <person name="Jetten M.S.M."/>
            <person name="Mascher T."/>
            <person name="Medema M.H."/>
            <person name="Devos D.P."/>
            <person name="Kaster A.-K."/>
            <person name="Ovreas L."/>
            <person name="Rohde M."/>
            <person name="Galperin M.Y."/>
            <person name="Jogler C."/>
        </authorList>
    </citation>
    <scope>NUCLEOTIDE SEQUENCE [LARGE SCALE GENOMIC DNA]</scope>
    <source>
        <strain evidence="1 2">Pla123a</strain>
    </source>
</reference>
<accession>A0A5C5YQW7</accession>
<dbReference type="AlphaFoldDB" id="A0A5C5YQW7"/>
<evidence type="ECO:0000313" key="2">
    <source>
        <dbReference type="Proteomes" id="UP000318478"/>
    </source>
</evidence>
<evidence type="ECO:0000313" key="1">
    <source>
        <dbReference type="EMBL" id="TWT77137.1"/>
    </source>
</evidence>
<dbReference type="Proteomes" id="UP000318478">
    <property type="component" value="Unassembled WGS sequence"/>
</dbReference>
<keyword evidence="2" id="KW-1185">Reference proteome</keyword>
<dbReference type="EMBL" id="SJPO01000005">
    <property type="protein sequence ID" value="TWT77137.1"/>
    <property type="molecule type" value="Genomic_DNA"/>
</dbReference>
<sequence length="205" mass="22513">MQSLASFIRGVMWRRKQISSVPETVPQHLRDLFTIMVAQDIEPPPSPWSLVFQSCIGGLTEIGFTEDSRHLLVVSSQGRGVFDANSGERIARDISDDGYRYDTGTLVAEGFGPIGSADVSISGLHGGGLPTTTSDGWWLSDFVLQWPEHTLMLTEGRSSPYSLGTRRWKIGVERELRAAGFSPNGLSLAIATSGDLFLWSRERVN</sequence>